<accession>A0ABS5FUP4</accession>
<name>A0ABS5FUP4_9BRAD</name>
<keyword evidence="3" id="KW-1185">Reference proteome</keyword>
<evidence type="ECO:0000259" key="1">
    <source>
        <dbReference type="Pfam" id="PF00534"/>
    </source>
</evidence>
<gene>
    <name evidence="2" type="ORF">JQ615_34595</name>
</gene>
<evidence type="ECO:0000313" key="3">
    <source>
        <dbReference type="Proteomes" id="UP001315278"/>
    </source>
</evidence>
<feature type="domain" description="Glycosyl transferase family 1" evidence="1">
    <location>
        <begin position="212"/>
        <end position="356"/>
    </location>
</feature>
<organism evidence="2 3">
    <name type="scientific">Bradyrhizobium jicamae</name>
    <dbReference type="NCBI Taxonomy" id="280332"/>
    <lineage>
        <taxon>Bacteria</taxon>
        <taxon>Pseudomonadati</taxon>
        <taxon>Pseudomonadota</taxon>
        <taxon>Alphaproteobacteria</taxon>
        <taxon>Hyphomicrobiales</taxon>
        <taxon>Nitrobacteraceae</taxon>
        <taxon>Bradyrhizobium</taxon>
    </lineage>
</organism>
<sequence>MPLVDQLLRSLGTTMSSFPSLAIHYEPEAYTLGERRIMGRQAAGTAFLKALAQQRPTRLFCYASKREFADQFSIDVRRYGADSTAIEWLPFPAHRRLGEAGLLYNPDPRLAPFAWRRSQHSPRAYSLCGVTHTLMSHIGMETLADMALSPLEHWDAMICTSRAVHRSVDSLLFVQGEFLKQRLGARRMPIPQLPIIPLGVDCDAFVLKPGEREKARHMLGIDEDEIVLLYVGRLSFHAKAHHVPMLLAAEEASKEQKIVLLQAGWFANEKIEEVYRSEGAQFAPSLRRLFIDGRKPKELRAAWAAGDIFTSLSDNFQETFGLTPLEAMASGMPVVVSDWDGYKDSVRHGVDGFRIPTMTMPPGTAEFLVERADFGFDDYDKYSGLTSTLVAVDVKAAAHAYRSLFQSSDLRREMGASASARARSEYDWQRILGLYGQLWKELESRRNAGADPSVQAVPGRPDRMNPFTMFSSYPTATISEKTKFALRNGIDEAEANRRICSASFGSAVNILIKPEVVAEIVGALASKSTMLSLAEISTRLPQVPRDMLMRAAVILTKCGVLDFEASSAAVSNLAEKKVEST</sequence>
<dbReference type="Proteomes" id="UP001315278">
    <property type="component" value="Unassembled WGS sequence"/>
</dbReference>
<dbReference type="EMBL" id="JAFCJH010000055">
    <property type="protein sequence ID" value="MBR0800505.1"/>
    <property type="molecule type" value="Genomic_DNA"/>
</dbReference>
<evidence type="ECO:0000313" key="2">
    <source>
        <dbReference type="EMBL" id="MBR0800505.1"/>
    </source>
</evidence>
<protein>
    <submittedName>
        <fullName evidence="2">Glycosyltransferase family 4 protein</fullName>
    </submittedName>
</protein>
<dbReference type="InterPro" id="IPR050194">
    <property type="entry name" value="Glycosyltransferase_grp1"/>
</dbReference>
<comment type="caution">
    <text evidence="2">The sequence shown here is derived from an EMBL/GenBank/DDBJ whole genome shotgun (WGS) entry which is preliminary data.</text>
</comment>
<dbReference type="CDD" id="cd03801">
    <property type="entry name" value="GT4_PimA-like"/>
    <property type="match status" value="1"/>
</dbReference>
<dbReference type="Pfam" id="PF00534">
    <property type="entry name" value="Glycos_transf_1"/>
    <property type="match status" value="1"/>
</dbReference>
<dbReference type="PANTHER" id="PTHR45947:SF3">
    <property type="entry name" value="SULFOQUINOVOSYL TRANSFERASE SQD2"/>
    <property type="match status" value="1"/>
</dbReference>
<reference evidence="3" key="1">
    <citation type="journal article" date="2021" name="ISME J.">
        <title>Evolutionary origin and ecological implication of a unique nif island in free-living Bradyrhizobium lineages.</title>
        <authorList>
            <person name="Tao J."/>
        </authorList>
    </citation>
    <scope>NUCLEOTIDE SEQUENCE [LARGE SCALE GENOMIC DNA]</scope>
    <source>
        <strain evidence="3">SZCCT0434</strain>
    </source>
</reference>
<dbReference type="PANTHER" id="PTHR45947">
    <property type="entry name" value="SULFOQUINOVOSYL TRANSFERASE SQD2"/>
    <property type="match status" value="1"/>
</dbReference>
<dbReference type="Gene3D" id="3.40.50.2000">
    <property type="entry name" value="Glycogen Phosphorylase B"/>
    <property type="match status" value="1"/>
</dbReference>
<dbReference type="InterPro" id="IPR001296">
    <property type="entry name" value="Glyco_trans_1"/>
</dbReference>
<dbReference type="SUPFAM" id="SSF53756">
    <property type="entry name" value="UDP-Glycosyltransferase/glycogen phosphorylase"/>
    <property type="match status" value="1"/>
</dbReference>
<dbReference type="RefSeq" id="WP_212494891.1">
    <property type="nucleotide sequence ID" value="NZ_JAFCJH010000055.1"/>
</dbReference>
<proteinExistence type="predicted"/>